<evidence type="ECO:0000313" key="2">
    <source>
        <dbReference type="Proteomes" id="UP000199013"/>
    </source>
</evidence>
<dbReference type="Proteomes" id="UP000199013">
    <property type="component" value="Unassembled WGS sequence"/>
</dbReference>
<proteinExistence type="predicted"/>
<gene>
    <name evidence="1" type="ORF">FDG2_5494</name>
</gene>
<dbReference type="AlphaFoldDB" id="A0A1C3PDZ7"/>
<organism evidence="1 2">
    <name type="scientific">Candidatus Protofrankia californiensis</name>
    <dbReference type="NCBI Taxonomy" id="1839754"/>
    <lineage>
        <taxon>Bacteria</taxon>
        <taxon>Bacillati</taxon>
        <taxon>Actinomycetota</taxon>
        <taxon>Actinomycetes</taxon>
        <taxon>Frankiales</taxon>
        <taxon>Frankiaceae</taxon>
        <taxon>Protofrankia</taxon>
    </lineage>
</organism>
<sequence length="60" mass="6538">MESTAFFFITASDSQSSYQETAAVNGRNNDSVTARICQYSSIQMVTPPRAITTAESVERA</sequence>
<keyword evidence="2" id="KW-1185">Reference proteome</keyword>
<evidence type="ECO:0000313" key="1">
    <source>
        <dbReference type="EMBL" id="SBW27996.1"/>
    </source>
</evidence>
<dbReference type="EMBL" id="FLUV01002287">
    <property type="protein sequence ID" value="SBW27996.1"/>
    <property type="molecule type" value="Genomic_DNA"/>
</dbReference>
<protein>
    <submittedName>
        <fullName evidence="1">Uncharacterized protein</fullName>
    </submittedName>
</protein>
<name>A0A1C3PDZ7_9ACTN</name>
<accession>A0A1C3PDZ7</accession>
<reference evidence="2" key="1">
    <citation type="submission" date="2016-02" db="EMBL/GenBank/DDBJ databases">
        <authorList>
            <person name="Wibberg D."/>
        </authorList>
    </citation>
    <scope>NUCLEOTIDE SEQUENCE [LARGE SCALE GENOMIC DNA]</scope>
</reference>